<dbReference type="OrthoDB" id="9800233at2"/>
<evidence type="ECO:0000313" key="3">
    <source>
        <dbReference type="EMBL" id="SEG51464.1"/>
    </source>
</evidence>
<dbReference type="InterPro" id="IPR007213">
    <property type="entry name" value="Ppm1/Ppm2/Tcmp"/>
</dbReference>
<dbReference type="SUPFAM" id="SSF53335">
    <property type="entry name" value="S-adenosyl-L-methionine-dependent methyltransferases"/>
    <property type="match status" value="1"/>
</dbReference>
<dbReference type="PANTHER" id="PTHR43619">
    <property type="entry name" value="S-ADENOSYL-L-METHIONINE-DEPENDENT METHYLTRANSFERASE YKTD-RELATED"/>
    <property type="match status" value="1"/>
</dbReference>
<dbReference type="Pfam" id="PF04072">
    <property type="entry name" value="LCM"/>
    <property type="match status" value="1"/>
</dbReference>
<evidence type="ECO:0000256" key="1">
    <source>
        <dbReference type="ARBA" id="ARBA00022603"/>
    </source>
</evidence>
<keyword evidence="4" id="KW-1185">Reference proteome</keyword>
<dbReference type="AlphaFoldDB" id="A0A1H6ATA0"/>
<dbReference type="GO" id="GO:0032259">
    <property type="term" value="P:methylation"/>
    <property type="evidence" value="ECO:0007669"/>
    <property type="project" value="UniProtKB-KW"/>
</dbReference>
<reference evidence="4" key="1">
    <citation type="submission" date="2016-10" db="EMBL/GenBank/DDBJ databases">
        <authorList>
            <person name="Varghese N."/>
            <person name="Submissions S."/>
        </authorList>
    </citation>
    <scope>NUCLEOTIDE SEQUENCE [LARGE SCALE GENOMIC DNA]</scope>
    <source>
        <strain evidence="4">CGMCC 1.7062</strain>
    </source>
</reference>
<sequence length="270" mass="31577">MKGQNVSETRHFNVPAKLLRPLWFRSRESLLDDGIIYDPIAAYACRRCHLASDCITDDSDQRQLLHATLTQICDLQVKHFLDTHPDGWVINVGAGLDTRFYRLDNGRCHWVEVDTDENLVWRQRLFHKSERYQLCCGSLDDMSWLQSLSIPCSRPVLVVCEQALLDRRENRIAHFIQSIGCYFQHARACLVLAGDLTTSPLGTRMGCERYQHGLKRPAQKLLNWLPWMHKVSLLSPIDQHCRRWAKWQRVLAKLPVYRYRLTPNVVNLEW</sequence>
<dbReference type="PIRSF" id="PIRSF028177">
    <property type="entry name" value="Polyketide_synth_Omtfrase_TcmP"/>
    <property type="match status" value="1"/>
</dbReference>
<gene>
    <name evidence="3" type="ORF">SAMN04488244_11712</name>
</gene>
<name>A0A1H6ATA0_9VIBR</name>
<dbReference type="InterPro" id="IPR016874">
    <property type="entry name" value="TcmP-like"/>
</dbReference>
<evidence type="ECO:0000256" key="2">
    <source>
        <dbReference type="ARBA" id="ARBA00022679"/>
    </source>
</evidence>
<accession>A0A1H6ATA0</accession>
<dbReference type="EMBL" id="FNVG01000017">
    <property type="protein sequence ID" value="SEG51464.1"/>
    <property type="molecule type" value="Genomic_DNA"/>
</dbReference>
<dbReference type="InterPro" id="IPR029063">
    <property type="entry name" value="SAM-dependent_MTases_sf"/>
</dbReference>
<protein>
    <submittedName>
        <fullName evidence="3">O-Methyltransferase involved in polyketide biosynthesis</fullName>
    </submittedName>
</protein>
<organism evidence="3 4">
    <name type="scientific">Vibrio hangzhouensis</name>
    <dbReference type="NCBI Taxonomy" id="462991"/>
    <lineage>
        <taxon>Bacteria</taxon>
        <taxon>Pseudomonadati</taxon>
        <taxon>Pseudomonadota</taxon>
        <taxon>Gammaproteobacteria</taxon>
        <taxon>Vibrionales</taxon>
        <taxon>Vibrionaceae</taxon>
        <taxon>Vibrio</taxon>
    </lineage>
</organism>
<dbReference type="Gene3D" id="3.40.50.150">
    <property type="entry name" value="Vaccinia Virus protein VP39"/>
    <property type="match status" value="1"/>
</dbReference>
<proteinExistence type="predicted"/>
<dbReference type="RefSeq" id="WP_103881363.1">
    <property type="nucleotide sequence ID" value="NZ_FNVG01000017.1"/>
</dbReference>
<dbReference type="Proteomes" id="UP000236721">
    <property type="component" value="Unassembled WGS sequence"/>
</dbReference>
<keyword evidence="2 3" id="KW-0808">Transferase</keyword>
<dbReference type="PANTHER" id="PTHR43619:SF2">
    <property type="entry name" value="S-ADENOSYL-L-METHIONINE-DEPENDENT METHYLTRANSFERASES SUPERFAMILY PROTEIN"/>
    <property type="match status" value="1"/>
</dbReference>
<keyword evidence="1 3" id="KW-0489">Methyltransferase</keyword>
<evidence type="ECO:0000313" key="4">
    <source>
        <dbReference type="Proteomes" id="UP000236721"/>
    </source>
</evidence>
<dbReference type="GO" id="GO:0008168">
    <property type="term" value="F:methyltransferase activity"/>
    <property type="evidence" value="ECO:0007669"/>
    <property type="project" value="UniProtKB-KW"/>
</dbReference>